<keyword evidence="12" id="KW-0732">Signal</keyword>
<keyword evidence="7" id="KW-0663">Pyridoxal phosphate</keyword>
<dbReference type="InterPro" id="IPR015168">
    <property type="entry name" value="SsuA/THI5"/>
</dbReference>
<dbReference type="EMBL" id="BJWH01000021">
    <property type="protein sequence ID" value="GEL99729.1"/>
    <property type="molecule type" value="Genomic_DNA"/>
</dbReference>
<dbReference type="GO" id="GO:0009228">
    <property type="term" value="P:thiamine biosynthetic process"/>
    <property type="evidence" value="ECO:0007669"/>
    <property type="project" value="UniProtKB-KW"/>
</dbReference>
<comment type="caution">
    <text evidence="14">The sequence shown here is derived from an EMBL/GenBank/DDBJ whole genome shotgun (WGS) entry which is preliminary data.</text>
</comment>
<evidence type="ECO:0000256" key="2">
    <source>
        <dbReference type="ARBA" id="ARBA00004948"/>
    </source>
</evidence>
<comment type="function">
    <text evidence="1">Responsible for the formation of the pyrimidine heterocycle in the thiamine biosynthesis pathway. Catalyzes the formation of hydroxymethylpyrimidine phosphate (HMP-P) from histidine and pyridoxal phosphate (PLP). The protein uses PLP and the active site histidine to form HMP-P, generating an inactive enzyme. The enzyme can only undergo a single turnover, which suggests it is a suicide enzyme.</text>
</comment>
<name>A0A511JP63_9CELL</name>
<evidence type="ECO:0000256" key="3">
    <source>
        <dbReference type="ARBA" id="ARBA00009406"/>
    </source>
</evidence>
<comment type="pathway">
    <text evidence="2">Cofactor biosynthesis; thiamine diphosphate biosynthesis.</text>
</comment>
<dbReference type="RefSeq" id="WP_146847368.1">
    <property type="nucleotide sequence ID" value="NZ_BJWH01000021.1"/>
</dbReference>
<dbReference type="AlphaFoldDB" id="A0A511JP63"/>
<dbReference type="SUPFAM" id="SSF53850">
    <property type="entry name" value="Periplasmic binding protein-like II"/>
    <property type="match status" value="1"/>
</dbReference>
<evidence type="ECO:0000256" key="5">
    <source>
        <dbReference type="ARBA" id="ARBA00022679"/>
    </source>
</evidence>
<comment type="similarity">
    <text evidence="3">Belongs to the NMT1/THI5 family.</text>
</comment>
<dbReference type="PANTHER" id="PTHR31528:SF1">
    <property type="entry name" value="4-AMINO-5-HYDROXYMETHYL-2-METHYLPYRIMIDINE PHOSPHATE SYNTHASE THI11-RELATED"/>
    <property type="match status" value="1"/>
</dbReference>
<keyword evidence="5" id="KW-0808">Transferase</keyword>
<dbReference type="OrthoDB" id="174578at2"/>
<keyword evidence="8" id="KW-0784">Thiamine biosynthesis</keyword>
<reference evidence="14 15" key="1">
    <citation type="submission" date="2019-07" db="EMBL/GenBank/DDBJ databases">
        <title>Whole genome shotgun sequence of Cellulomonas terrae NBRC 100819.</title>
        <authorList>
            <person name="Hosoyama A."/>
            <person name="Uohara A."/>
            <person name="Ohji S."/>
            <person name="Ichikawa N."/>
        </authorList>
    </citation>
    <scope>NUCLEOTIDE SEQUENCE [LARGE SCALE GENOMIC DNA]</scope>
    <source>
        <strain evidence="14 15">NBRC 100819</strain>
    </source>
</reference>
<proteinExistence type="inferred from homology"/>
<evidence type="ECO:0000256" key="4">
    <source>
        <dbReference type="ARBA" id="ARBA00011738"/>
    </source>
</evidence>
<keyword evidence="9" id="KW-0408">Iron</keyword>
<accession>A0A511JP63</accession>
<comment type="subunit">
    <text evidence="4">Homodimer.</text>
</comment>
<evidence type="ECO:0000256" key="12">
    <source>
        <dbReference type="SAM" id="SignalP"/>
    </source>
</evidence>
<dbReference type="PROSITE" id="PS51257">
    <property type="entry name" value="PROKAR_LIPOPROTEIN"/>
    <property type="match status" value="1"/>
</dbReference>
<dbReference type="GO" id="GO:0046872">
    <property type="term" value="F:metal ion binding"/>
    <property type="evidence" value="ECO:0007669"/>
    <property type="project" value="UniProtKB-KW"/>
</dbReference>
<evidence type="ECO:0000313" key="15">
    <source>
        <dbReference type="Proteomes" id="UP000321049"/>
    </source>
</evidence>
<keyword evidence="6" id="KW-0479">Metal-binding</keyword>
<feature type="signal peptide" evidence="12">
    <location>
        <begin position="1"/>
        <end position="21"/>
    </location>
</feature>
<evidence type="ECO:0000256" key="9">
    <source>
        <dbReference type="ARBA" id="ARBA00023004"/>
    </source>
</evidence>
<evidence type="ECO:0000259" key="13">
    <source>
        <dbReference type="Pfam" id="PF09084"/>
    </source>
</evidence>
<comment type="catalytic activity">
    <reaction evidence="11">
        <text>N(6)-(pyridoxal phosphate)-L-lysyl-[4-amino-5-hydroxymethyl-2-methylpyrimidine phosphate synthase] + L-histidyl-[4-amino-5-hydroxymethyl-2-methylpyrimidine phosphate synthase] + 2 Fe(3+) + 4 H2O = L-lysyl-[4-amino-5-hydroxymethyl-2-methylpyrimidine phosphate synthase] + (2S)-2-amino-5-hydroxy-4-oxopentanoyl-[4-amino-5-hydroxymethyl-2-methylpyrimidine phosphate synthase] + 4-amino-2-methyl-5-(phosphooxymethyl)pyrimidine + 3-oxopropanoate + 2 Fe(2+) + 2 H(+)</text>
        <dbReference type="Rhea" id="RHEA:65756"/>
        <dbReference type="Rhea" id="RHEA-COMP:16892"/>
        <dbReference type="Rhea" id="RHEA-COMP:16893"/>
        <dbReference type="Rhea" id="RHEA-COMP:16894"/>
        <dbReference type="Rhea" id="RHEA-COMP:16895"/>
        <dbReference type="ChEBI" id="CHEBI:15377"/>
        <dbReference type="ChEBI" id="CHEBI:15378"/>
        <dbReference type="ChEBI" id="CHEBI:29033"/>
        <dbReference type="ChEBI" id="CHEBI:29034"/>
        <dbReference type="ChEBI" id="CHEBI:29969"/>
        <dbReference type="ChEBI" id="CHEBI:29979"/>
        <dbReference type="ChEBI" id="CHEBI:33190"/>
        <dbReference type="ChEBI" id="CHEBI:58354"/>
        <dbReference type="ChEBI" id="CHEBI:143915"/>
        <dbReference type="ChEBI" id="CHEBI:157692"/>
    </reaction>
    <physiologicalReaction direction="left-to-right" evidence="11">
        <dbReference type="Rhea" id="RHEA:65757"/>
    </physiologicalReaction>
</comment>
<evidence type="ECO:0000256" key="1">
    <source>
        <dbReference type="ARBA" id="ARBA00003469"/>
    </source>
</evidence>
<evidence type="ECO:0000256" key="7">
    <source>
        <dbReference type="ARBA" id="ARBA00022898"/>
    </source>
</evidence>
<evidence type="ECO:0000313" key="14">
    <source>
        <dbReference type="EMBL" id="GEL99729.1"/>
    </source>
</evidence>
<dbReference type="Gene3D" id="3.40.190.10">
    <property type="entry name" value="Periplasmic binding protein-like II"/>
    <property type="match status" value="2"/>
</dbReference>
<organism evidence="14 15">
    <name type="scientific">Cellulomonas terrae</name>
    <dbReference type="NCBI Taxonomy" id="311234"/>
    <lineage>
        <taxon>Bacteria</taxon>
        <taxon>Bacillati</taxon>
        <taxon>Actinomycetota</taxon>
        <taxon>Actinomycetes</taxon>
        <taxon>Micrococcales</taxon>
        <taxon>Cellulomonadaceae</taxon>
        <taxon>Cellulomonas</taxon>
    </lineage>
</organism>
<feature type="chain" id="PRO_5038537238" description="Thiamine pyrimidine synthase" evidence="12">
    <location>
        <begin position="22"/>
        <end position="384"/>
    </location>
</feature>
<dbReference type="PANTHER" id="PTHR31528">
    <property type="entry name" value="4-AMINO-5-HYDROXYMETHYL-2-METHYLPYRIMIDINE PHOSPHATE SYNTHASE THI11-RELATED"/>
    <property type="match status" value="1"/>
</dbReference>
<evidence type="ECO:0000256" key="8">
    <source>
        <dbReference type="ARBA" id="ARBA00022977"/>
    </source>
</evidence>
<keyword evidence="15" id="KW-1185">Reference proteome</keyword>
<evidence type="ECO:0000256" key="10">
    <source>
        <dbReference type="ARBA" id="ARBA00033171"/>
    </source>
</evidence>
<sequence length="384" mass="41466">MRLNRLTAWGAVGVAAALVLAGCSSDSGGEAEEEPSMSSEVLIPVKLQLQWFTQAQFAGYYAAIDQGYYVDEGLDVQIVEGGTDIVPQSVLADGSVDYAIAWVPKALASREQGAGITDVAQIFQRSGTLQVSFADKGISTAADLEGKTVGNWGYGNEFELFAGMTKAGLDPATDVTLVQQQFDMNAFLAGDIDAAQAMTYNEYAQLLEAENPETGELYTADDFTAIDWNDEGTAMLQDAIWANSEKLASDEEYQETTVKFIKASLKGWIYARDNPEEARDIVVAQGSQLGNSHQLWQTNEINKLIWPSPDGIGMIDEDAWAQTVDVALTTKNDQGATVITTEPDAEAYTNEYVEQALAELRDEGVDVSGEDFEPIEVTLEAGGN</sequence>
<evidence type="ECO:0000256" key="11">
    <source>
        <dbReference type="ARBA" id="ARBA00048179"/>
    </source>
</evidence>
<dbReference type="GO" id="GO:0016740">
    <property type="term" value="F:transferase activity"/>
    <property type="evidence" value="ECO:0007669"/>
    <property type="project" value="UniProtKB-KW"/>
</dbReference>
<dbReference type="Pfam" id="PF09084">
    <property type="entry name" value="NMT1"/>
    <property type="match status" value="1"/>
</dbReference>
<protein>
    <recommendedName>
        <fullName evidence="10">Thiamine pyrimidine synthase</fullName>
    </recommendedName>
</protein>
<feature type="domain" description="SsuA/THI5-like" evidence="13">
    <location>
        <begin position="55"/>
        <end position="278"/>
    </location>
</feature>
<gene>
    <name evidence="14" type="ORF">CTE05_32760</name>
</gene>
<dbReference type="InterPro" id="IPR027939">
    <property type="entry name" value="NMT1/THI5"/>
</dbReference>
<evidence type="ECO:0000256" key="6">
    <source>
        <dbReference type="ARBA" id="ARBA00022723"/>
    </source>
</evidence>
<dbReference type="Proteomes" id="UP000321049">
    <property type="component" value="Unassembled WGS sequence"/>
</dbReference>